<gene>
    <name evidence="3" type="ORF">AFI02nite_36770</name>
    <name evidence="4" type="ORF">GNP88_17975</name>
</gene>
<organism evidence="3 5">
    <name type="scientific">Aliivibrio fischeri</name>
    <name type="common">Vibrio fischeri</name>
    <dbReference type="NCBI Taxonomy" id="668"/>
    <lineage>
        <taxon>Bacteria</taxon>
        <taxon>Pseudomonadati</taxon>
        <taxon>Pseudomonadota</taxon>
        <taxon>Gammaproteobacteria</taxon>
        <taxon>Vibrionales</taxon>
        <taxon>Vibrionaceae</taxon>
        <taxon>Aliivibrio</taxon>
    </lineage>
</organism>
<comment type="caution">
    <text evidence="3">The sequence shown here is derived from an EMBL/GenBank/DDBJ whole genome shotgun (WGS) entry which is preliminary data.</text>
</comment>
<dbReference type="Proteomes" id="UP000448038">
    <property type="component" value="Unassembled WGS sequence"/>
</dbReference>
<keyword evidence="4" id="KW-0489">Methyltransferase</keyword>
<dbReference type="Proteomes" id="UP000321787">
    <property type="component" value="Unassembled WGS sequence"/>
</dbReference>
<evidence type="ECO:0000313" key="5">
    <source>
        <dbReference type="Proteomes" id="UP000321787"/>
    </source>
</evidence>
<evidence type="ECO:0000259" key="2">
    <source>
        <dbReference type="Pfam" id="PF08242"/>
    </source>
</evidence>
<evidence type="ECO:0000313" key="6">
    <source>
        <dbReference type="Proteomes" id="UP000448038"/>
    </source>
</evidence>
<sequence length="744" mass="82798">MSDIDTNTHILVGLNQLADQVALITDTQQWRGDDILSWLAKIEAELQPHSLTNSKLVWPESAPIPRALYPLVALKLGLELVKPETNNDESASIQAHTVSNFFDSAQPVNLNFKDSGDSQLNKGVIHQLQQALQTETQSPVLISEQDDFCCFCILANWWNATAVIIVAPITNAAKALRSIELSRAETTVLSWPMLSQISQHPALPLANLRALKKLVVSSQQLISPSDLAKISNKLPPAITPWLVTEVHTLPMANAMQLINTERKAITNALTQHPAVDKATAVMSETNAIWAVFAEAKSRTTPHSNDWLNMSEFEQGINAQFEHIDFDFALTVLERLNHTALLSMLNGLQHLGLYLQKKQSHTETEIFNKAQVAPQHQGLILRWLKVLEREQLVTVKSNNWQIAVEPNVCSDQAMAQAWQQLKTNWQHISGSSLTIDYARISAQTLPDLIQGKVQAVHILFPQGSTELACALYQEGIPAQYQQQAAVQLLTRIINHWSGDQPISIIELGAGTGSTTQALLPSLDALYEKNSVEFNYLFTDLSTAFHDSFNQNYPQPRPWFKQDIYDIDHRPRPQGYNNNSVDIVIAGGVLNAAKNTDEALAGIAELLKPGGWFILTEPTSEEYWVMASQAFMLTQAEDDRANAESTFLSYQQWLTALQSANFEMVVDLPKSSHPLARQGHRFMALRAKPNKQSLTATMLSEQIYHLTPNHACEVVDCLPYKTAGELDSDLLQQWANALTQSKRGIA</sequence>
<dbReference type="Pfam" id="PF08242">
    <property type="entry name" value="Methyltransf_12"/>
    <property type="match status" value="1"/>
</dbReference>
<dbReference type="PANTHER" id="PTHR45681">
    <property type="entry name" value="POLYKETIDE SYNTHASE 44-RELATED"/>
    <property type="match status" value="1"/>
</dbReference>
<keyword evidence="1 4" id="KW-0808">Transferase</keyword>
<dbReference type="AlphaFoldDB" id="A0A510UQE1"/>
<dbReference type="Gene3D" id="3.40.50.150">
    <property type="entry name" value="Vaccinia Virus protein VP39"/>
    <property type="match status" value="1"/>
</dbReference>
<evidence type="ECO:0000256" key="1">
    <source>
        <dbReference type="ARBA" id="ARBA00022679"/>
    </source>
</evidence>
<name>A0A510UQE1_ALIFS</name>
<dbReference type="RefSeq" id="WP_146866213.1">
    <property type="nucleotide sequence ID" value="NZ_BJTZ01000035.1"/>
</dbReference>
<accession>A0A510UQE1</accession>
<evidence type="ECO:0000313" key="4">
    <source>
        <dbReference type="EMBL" id="MUK51032.1"/>
    </source>
</evidence>
<reference evidence="4 6" key="2">
    <citation type="submission" date="2019-11" db="EMBL/GenBank/DDBJ databases">
        <title>Using colonization assays and comparative genomics to discover symbiosis behaviors and factors in Vibrio fischeri.</title>
        <authorList>
            <person name="Bongrand C."/>
            <person name="Moriano-Gutierrez S."/>
            <person name="Arevalo P."/>
            <person name="Mcfall-Ngai M."/>
            <person name="Visick K."/>
            <person name="Polz M.F."/>
            <person name="Ruby E.G."/>
        </authorList>
    </citation>
    <scope>NUCLEOTIDE SEQUENCE [LARGE SCALE GENOMIC DNA]</scope>
    <source>
        <strain evidence="4">Emors.4.1</strain>
        <strain evidence="6">emors.4.1</strain>
    </source>
</reference>
<evidence type="ECO:0000313" key="3">
    <source>
        <dbReference type="EMBL" id="GEK15641.1"/>
    </source>
</evidence>
<dbReference type="InterPro" id="IPR050444">
    <property type="entry name" value="Polyketide_Synthase"/>
</dbReference>
<dbReference type="PANTHER" id="PTHR45681:SF6">
    <property type="entry name" value="POLYKETIDE SYNTHASE 37"/>
    <property type="match status" value="1"/>
</dbReference>
<dbReference type="GO" id="GO:0008168">
    <property type="term" value="F:methyltransferase activity"/>
    <property type="evidence" value="ECO:0007669"/>
    <property type="project" value="UniProtKB-KW"/>
</dbReference>
<dbReference type="EMBL" id="WOBN01000033">
    <property type="protein sequence ID" value="MUK51032.1"/>
    <property type="molecule type" value="Genomic_DNA"/>
</dbReference>
<proteinExistence type="predicted"/>
<dbReference type="SUPFAM" id="SSF53335">
    <property type="entry name" value="S-adenosyl-L-methionine-dependent methyltransferases"/>
    <property type="match status" value="1"/>
</dbReference>
<protein>
    <submittedName>
        <fullName evidence="4">Methyltransferase</fullName>
    </submittedName>
</protein>
<feature type="domain" description="Methyltransferase type 12" evidence="2">
    <location>
        <begin position="504"/>
        <end position="611"/>
    </location>
</feature>
<dbReference type="InterPro" id="IPR013217">
    <property type="entry name" value="Methyltransf_12"/>
</dbReference>
<dbReference type="GO" id="GO:0032259">
    <property type="term" value="P:methylation"/>
    <property type="evidence" value="ECO:0007669"/>
    <property type="project" value="UniProtKB-KW"/>
</dbReference>
<dbReference type="EMBL" id="BJTZ01000035">
    <property type="protein sequence ID" value="GEK15641.1"/>
    <property type="molecule type" value="Genomic_DNA"/>
</dbReference>
<reference evidence="3 5" key="1">
    <citation type="submission" date="2019-07" db="EMBL/GenBank/DDBJ databases">
        <title>Whole genome shotgun sequence of Aliivibrio fischeri NBRC 101058.</title>
        <authorList>
            <person name="Hosoyama A."/>
            <person name="Uohara A."/>
            <person name="Ohji S."/>
            <person name="Ichikawa N."/>
        </authorList>
    </citation>
    <scope>NUCLEOTIDE SEQUENCE [LARGE SCALE GENOMIC DNA]</scope>
    <source>
        <strain evidence="3 5">NBRC 101058</strain>
    </source>
</reference>
<dbReference type="CDD" id="cd02440">
    <property type="entry name" value="AdoMet_MTases"/>
    <property type="match status" value="1"/>
</dbReference>
<dbReference type="InterPro" id="IPR029063">
    <property type="entry name" value="SAM-dependent_MTases_sf"/>
</dbReference>